<organism evidence="1 2">
    <name type="scientific">Pleurodeles waltl</name>
    <name type="common">Iberian ribbed newt</name>
    <dbReference type="NCBI Taxonomy" id="8319"/>
    <lineage>
        <taxon>Eukaryota</taxon>
        <taxon>Metazoa</taxon>
        <taxon>Chordata</taxon>
        <taxon>Craniata</taxon>
        <taxon>Vertebrata</taxon>
        <taxon>Euteleostomi</taxon>
        <taxon>Amphibia</taxon>
        <taxon>Batrachia</taxon>
        <taxon>Caudata</taxon>
        <taxon>Salamandroidea</taxon>
        <taxon>Salamandridae</taxon>
        <taxon>Pleurodelinae</taxon>
        <taxon>Pleurodeles</taxon>
    </lineage>
</organism>
<comment type="caution">
    <text evidence="1">The sequence shown here is derived from an EMBL/GenBank/DDBJ whole genome shotgun (WGS) entry which is preliminary data.</text>
</comment>
<evidence type="ECO:0000313" key="1">
    <source>
        <dbReference type="EMBL" id="KAJ1126817.1"/>
    </source>
</evidence>
<sequence length="137" mass="15562">MYTYIRIIQPQCNPNLVHLYLLRKDSDKRASNTPYYSQPNCEVNTKERPTCLQTHKMPGTGEVTRGSGGACRLQREVERFGEQCLKRTGGRGGQRKNTVSSATKAQMKVAQLQPVQELHHHTNVLSIKKRKILEIAD</sequence>
<evidence type="ECO:0000313" key="2">
    <source>
        <dbReference type="Proteomes" id="UP001066276"/>
    </source>
</evidence>
<dbReference type="EMBL" id="JANPWB010000011">
    <property type="protein sequence ID" value="KAJ1126817.1"/>
    <property type="molecule type" value="Genomic_DNA"/>
</dbReference>
<protein>
    <submittedName>
        <fullName evidence="1">Uncharacterized protein</fullName>
    </submittedName>
</protein>
<name>A0AAV7PHH7_PLEWA</name>
<proteinExistence type="predicted"/>
<dbReference type="AlphaFoldDB" id="A0AAV7PHH7"/>
<accession>A0AAV7PHH7</accession>
<reference evidence="1" key="1">
    <citation type="journal article" date="2022" name="bioRxiv">
        <title>Sequencing and chromosome-scale assembly of the giantPleurodeles waltlgenome.</title>
        <authorList>
            <person name="Brown T."/>
            <person name="Elewa A."/>
            <person name="Iarovenko S."/>
            <person name="Subramanian E."/>
            <person name="Araus A.J."/>
            <person name="Petzold A."/>
            <person name="Susuki M."/>
            <person name="Suzuki K.-i.T."/>
            <person name="Hayashi T."/>
            <person name="Toyoda A."/>
            <person name="Oliveira C."/>
            <person name="Osipova E."/>
            <person name="Leigh N.D."/>
            <person name="Simon A."/>
            <person name="Yun M.H."/>
        </authorList>
    </citation>
    <scope>NUCLEOTIDE SEQUENCE</scope>
    <source>
        <strain evidence="1">20211129_DDA</strain>
        <tissue evidence="1">Liver</tissue>
    </source>
</reference>
<dbReference type="Proteomes" id="UP001066276">
    <property type="component" value="Chromosome 7"/>
</dbReference>
<keyword evidence="2" id="KW-1185">Reference proteome</keyword>
<gene>
    <name evidence="1" type="ORF">NDU88_005223</name>
</gene>